<proteinExistence type="inferred from homology"/>
<evidence type="ECO:0000256" key="1">
    <source>
        <dbReference type="ARBA" id="ARBA00004167"/>
    </source>
</evidence>
<evidence type="ECO:0000256" key="3">
    <source>
        <dbReference type="ARBA" id="ARBA00022676"/>
    </source>
</evidence>
<dbReference type="EMBL" id="JALJOV010001182">
    <property type="protein sequence ID" value="KAK9852595.1"/>
    <property type="molecule type" value="Genomic_DNA"/>
</dbReference>
<dbReference type="PANTHER" id="PTHR21461">
    <property type="entry name" value="GLYCOSYLTRANSFERASE FAMILY 92 PROTEIN"/>
    <property type="match status" value="1"/>
</dbReference>
<evidence type="ECO:0000313" key="10">
    <source>
        <dbReference type="Proteomes" id="UP001485043"/>
    </source>
</evidence>
<dbReference type="EC" id="2.4.1.-" evidence="8"/>
<accession>A0AAW1SQ18</accession>
<keyword evidence="6" id="KW-1133">Transmembrane helix</keyword>
<evidence type="ECO:0000256" key="6">
    <source>
        <dbReference type="ARBA" id="ARBA00022989"/>
    </source>
</evidence>
<evidence type="ECO:0000256" key="4">
    <source>
        <dbReference type="ARBA" id="ARBA00022679"/>
    </source>
</evidence>
<dbReference type="Pfam" id="PF01697">
    <property type="entry name" value="Glyco_transf_92"/>
    <property type="match status" value="1"/>
</dbReference>
<evidence type="ECO:0000256" key="7">
    <source>
        <dbReference type="ARBA" id="ARBA00023136"/>
    </source>
</evidence>
<evidence type="ECO:0000256" key="5">
    <source>
        <dbReference type="ARBA" id="ARBA00022692"/>
    </source>
</evidence>
<dbReference type="PANTHER" id="PTHR21461:SF69">
    <property type="entry name" value="GLYCOSYLTRANSFERASE FAMILY 92 PROTEIN"/>
    <property type="match status" value="1"/>
</dbReference>
<name>A0AAW1SQ18_9CHLO</name>
<evidence type="ECO:0000256" key="2">
    <source>
        <dbReference type="ARBA" id="ARBA00007647"/>
    </source>
</evidence>
<comment type="caution">
    <text evidence="9">The sequence shown here is derived from an EMBL/GenBank/DDBJ whole genome shotgun (WGS) entry which is preliminary data.</text>
</comment>
<evidence type="ECO:0000313" key="9">
    <source>
        <dbReference type="EMBL" id="KAK9852595.1"/>
    </source>
</evidence>
<dbReference type="GO" id="GO:0005737">
    <property type="term" value="C:cytoplasm"/>
    <property type="evidence" value="ECO:0007669"/>
    <property type="project" value="TreeGrafter"/>
</dbReference>
<dbReference type="GO" id="GO:0016020">
    <property type="term" value="C:membrane"/>
    <property type="evidence" value="ECO:0007669"/>
    <property type="project" value="UniProtKB-SubCell"/>
</dbReference>
<organism evidence="9 10">
    <name type="scientific">Apatococcus fuscideae</name>
    <dbReference type="NCBI Taxonomy" id="2026836"/>
    <lineage>
        <taxon>Eukaryota</taxon>
        <taxon>Viridiplantae</taxon>
        <taxon>Chlorophyta</taxon>
        <taxon>core chlorophytes</taxon>
        <taxon>Trebouxiophyceae</taxon>
        <taxon>Chlorellales</taxon>
        <taxon>Chlorellaceae</taxon>
        <taxon>Apatococcus</taxon>
    </lineage>
</organism>
<dbReference type="AlphaFoldDB" id="A0AAW1SQ18"/>
<keyword evidence="10" id="KW-1185">Reference proteome</keyword>
<dbReference type="InterPro" id="IPR008166">
    <property type="entry name" value="Glyco_transf_92"/>
</dbReference>
<protein>
    <recommendedName>
        <fullName evidence="8">Glycosyltransferase family 92 protein</fullName>
        <ecNumber evidence="8">2.4.1.-</ecNumber>
    </recommendedName>
</protein>
<keyword evidence="3 8" id="KW-0328">Glycosyltransferase</keyword>
<sequence length="465" mass="52274">MSFEDVAVVTCMCPRGLVSKAGHSRPDRGACSTLERDIFLPILFVLELSLQSRCPPSAASEQPSPGTLTATLWIIHQQISSGIHPQQPPWRDGISCAHPKTFSQIWDAEARCSQESGLPSTRTSHALKNEVPYVVEWIEFHRLQGFSHLVIYDDFSSDNISLLETLYREHGRDYVSVERGAGEGDSNALRRGLDAQHCTDKYSHLADWMINLDIDEFVWSPKYANLQDYFRNEVLATNHIHYMGATRFGWSGMRHRFTYSLQEVTEAGTGHTVELLNPNGVQLLATSHIHRAPDSRLGEPEQVLKDSNADCVKWATEIGEWSPCTNDYDNKFGKTFMRMSHAKSVWTHGGSLGGDFPDIILRNGADLHTADCPSPICEQADSRLLHIYHFRAPSLADLVKKDVEEFGISQEDADKRFLTTDAAYEDSTWIFNQIRDVALVAFGEPLQQRIAPLLTHHQLQSAATR</sequence>
<dbReference type="GO" id="GO:0016757">
    <property type="term" value="F:glycosyltransferase activity"/>
    <property type="evidence" value="ECO:0007669"/>
    <property type="project" value="UniProtKB-UniRule"/>
</dbReference>
<keyword evidence="5" id="KW-0812">Transmembrane</keyword>
<gene>
    <name evidence="9" type="ORF">WJX84_004435</name>
</gene>
<reference evidence="9 10" key="1">
    <citation type="journal article" date="2024" name="Nat. Commun.">
        <title>Phylogenomics reveals the evolutionary origins of lichenization in chlorophyte algae.</title>
        <authorList>
            <person name="Puginier C."/>
            <person name="Libourel C."/>
            <person name="Otte J."/>
            <person name="Skaloud P."/>
            <person name="Haon M."/>
            <person name="Grisel S."/>
            <person name="Petersen M."/>
            <person name="Berrin J.G."/>
            <person name="Delaux P.M."/>
            <person name="Dal Grande F."/>
            <person name="Keller J."/>
        </authorList>
    </citation>
    <scope>NUCLEOTIDE SEQUENCE [LARGE SCALE GENOMIC DNA]</scope>
    <source>
        <strain evidence="9 10">SAG 2523</strain>
    </source>
</reference>
<dbReference type="Proteomes" id="UP001485043">
    <property type="component" value="Unassembled WGS sequence"/>
</dbReference>
<evidence type="ECO:0000256" key="8">
    <source>
        <dbReference type="RuleBase" id="RU366017"/>
    </source>
</evidence>
<comment type="subcellular location">
    <subcellularLocation>
        <location evidence="1">Membrane</location>
        <topology evidence="1">Single-pass membrane protein</topology>
    </subcellularLocation>
</comment>
<keyword evidence="7" id="KW-0472">Membrane</keyword>
<keyword evidence="4 8" id="KW-0808">Transferase</keyword>
<comment type="similarity">
    <text evidence="2 8">Belongs to the glycosyltransferase 92 family.</text>
</comment>